<dbReference type="RefSeq" id="WP_330146430.1">
    <property type="nucleotide sequence ID" value="NZ_JAZDQU010000002.1"/>
</dbReference>
<dbReference type="Proteomes" id="UP001337681">
    <property type="component" value="Unassembled WGS sequence"/>
</dbReference>
<organism evidence="3 4">
    <name type="scientific">Pedobacter flavus</name>
    <dbReference type="NCBI Taxonomy" id="3113906"/>
    <lineage>
        <taxon>Bacteria</taxon>
        <taxon>Pseudomonadati</taxon>
        <taxon>Bacteroidota</taxon>
        <taxon>Sphingobacteriia</taxon>
        <taxon>Sphingobacteriales</taxon>
        <taxon>Sphingobacteriaceae</taxon>
        <taxon>Pedobacter</taxon>
    </lineage>
</organism>
<sequence>MKRKFILAIALVGLGMSSMAQKKTSGAIQYQVTVDPAAMAAASGMTISPEMLARMPKASKIDYELLFNATHASYMLVQDFEDSNSEGGGMTGGMNMGRMMGRMGGNANRDYYYNIPEKKMYEVFTLNDSIFVMPGELKLNLGGNNGFGGGNQNRPQGQGVQNQNAGQNRPNNQNNSVVQYSNEPPVIKVIKTDETKTLLGLNAKKAVVTSTRKATVLGMEKEVTEETVIWYTNDLGFDFSPNPNIWTEGAVLSIEAKGNSTIAKSIEYRNVNAKDVNPPKKAIALTKEEYAAKMESMMRRMRNNQGGDRGAGGNQGNVRNIVIN</sequence>
<evidence type="ECO:0000313" key="4">
    <source>
        <dbReference type="Proteomes" id="UP001337681"/>
    </source>
</evidence>
<comment type="caution">
    <text evidence="3">The sequence shown here is derived from an EMBL/GenBank/DDBJ whole genome shotgun (WGS) entry which is preliminary data.</text>
</comment>
<evidence type="ECO:0008006" key="5">
    <source>
        <dbReference type="Google" id="ProtNLM"/>
    </source>
</evidence>
<feature type="region of interest" description="Disordered" evidence="1">
    <location>
        <begin position="144"/>
        <end position="179"/>
    </location>
</feature>
<gene>
    <name evidence="3" type="ORF">VRU49_08920</name>
</gene>
<name>A0ABU7H336_9SPHI</name>
<evidence type="ECO:0000313" key="3">
    <source>
        <dbReference type="EMBL" id="MEE1885535.1"/>
    </source>
</evidence>
<evidence type="ECO:0000256" key="1">
    <source>
        <dbReference type="SAM" id="MobiDB-lite"/>
    </source>
</evidence>
<feature type="region of interest" description="Disordered" evidence="1">
    <location>
        <begin position="303"/>
        <end position="324"/>
    </location>
</feature>
<proteinExistence type="predicted"/>
<keyword evidence="4" id="KW-1185">Reference proteome</keyword>
<feature type="signal peptide" evidence="2">
    <location>
        <begin position="1"/>
        <end position="22"/>
    </location>
</feature>
<feature type="chain" id="PRO_5046316393" description="GLPGLI family protein" evidence="2">
    <location>
        <begin position="23"/>
        <end position="324"/>
    </location>
</feature>
<evidence type="ECO:0000256" key="2">
    <source>
        <dbReference type="SAM" id="SignalP"/>
    </source>
</evidence>
<keyword evidence="2" id="KW-0732">Signal</keyword>
<feature type="compositionally biased region" description="Low complexity" evidence="1">
    <location>
        <begin position="152"/>
        <end position="179"/>
    </location>
</feature>
<reference evidence="3 4" key="1">
    <citation type="submission" date="2024-01" db="EMBL/GenBank/DDBJ databases">
        <title>Pedobacter sp. nov., isolated from oil-contaminated soil.</title>
        <authorList>
            <person name="Le N.T.T."/>
        </authorList>
    </citation>
    <scope>NUCLEOTIDE SEQUENCE [LARGE SCALE GENOMIC DNA]</scope>
    <source>
        <strain evidence="3 4">VNH31</strain>
    </source>
</reference>
<accession>A0ABU7H336</accession>
<protein>
    <recommendedName>
        <fullName evidence="5">GLPGLI family protein</fullName>
    </recommendedName>
</protein>
<dbReference type="EMBL" id="JAZDQU010000002">
    <property type="protein sequence ID" value="MEE1885535.1"/>
    <property type="molecule type" value="Genomic_DNA"/>
</dbReference>